<evidence type="ECO:0000313" key="1">
    <source>
        <dbReference type="EMBL" id="KZM25059.1"/>
    </source>
</evidence>
<proteinExistence type="predicted"/>
<name>A0A163GXX5_DIDRA</name>
<protein>
    <submittedName>
        <fullName evidence="1">Uncharacterized protein</fullName>
    </submittedName>
</protein>
<gene>
    <name evidence="1" type="ORF">ST47_g3784</name>
</gene>
<dbReference type="Proteomes" id="UP000076837">
    <property type="component" value="Unassembled WGS sequence"/>
</dbReference>
<comment type="caution">
    <text evidence="1">The sequence shown here is derived from an EMBL/GenBank/DDBJ whole genome shotgun (WGS) entry which is preliminary data.</text>
</comment>
<dbReference type="AlphaFoldDB" id="A0A163GXX5"/>
<reference evidence="1 2" key="1">
    <citation type="journal article" date="2016" name="Sci. Rep.">
        <title>Draft genome sequencing and secretome analysis of fungal phytopathogen Ascochyta rabiei provides insight into the necrotrophic effector repertoire.</title>
        <authorList>
            <person name="Verma S."/>
            <person name="Gazara R.K."/>
            <person name="Nizam S."/>
            <person name="Parween S."/>
            <person name="Chattopadhyay D."/>
            <person name="Verma P.K."/>
        </authorList>
    </citation>
    <scope>NUCLEOTIDE SEQUENCE [LARGE SCALE GENOMIC DNA]</scope>
    <source>
        <strain evidence="1 2">ArDII</strain>
    </source>
</reference>
<organism evidence="1 2">
    <name type="scientific">Didymella rabiei</name>
    <name type="common">Chickpea ascochyta blight fungus</name>
    <name type="synonym">Mycosphaerella rabiei</name>
    <dbReference type="NCBI Taxonomy" id="5454"/>
    <lineage>
        <taxon>Eukaryota</taxon>
        <taxon>Fungi</taxon>
        <taxon>Dikarya</taxon>
        <taxon>Ascomycota</taxon>
        <taxon>Pezizomycotina</taxon>
        <taxon>Dothideomycetes</taxon>
        <taxon>Pleosporomycetidae</taxon>
        <taxon>Pleosporales</taxon>
        <taxon>Pleosporineae</taxon>
        <taxon>Didymellaceae</taxon>
        <taxon>Ascochyta</taxon>
    </lineage>
</organism>
<sequence length="75" mass="7817">MCGVVVTYTHKGYNSIINTIVWLFTAKHWSGQFLGAGRGEWVTGADNTSLAWAASEGFAAATADGGHAADAAIED</sequence>
<dbReference type="EMBL" id="JYNV01000142">
    <property type="protein sequence ID" value="KZM25059.1"/>
    <property type="molecule type" value="Genomic_DNA"/>
</dbReference>
<accession>A0A163GXX5</accession>
<keyword evidence="2" id="KW-1185">Reference proteome</keyword>
<evidence type="ECO:0000313" key="2">
    <source>
        <dbReference type="Proteomes" id="UP000076837"/>
    </source>
</evidence>
<dbReference type="STRING" id="5454.A0A163GXX5"/>